<evidence type="ECO:0000313" key="2">
    <source>
        <dbReference type="EMBL" id="KAG2591959.1"/>
    </source>
</evidence>
<comment type="caution">
    <text evidence="2">The sequence shown here is derived from an EMBL/GenBank/DDBJ whole genome shotgun (WGS) entry which is preliminary data.</text>
</comment>
<reference evidence="2" key="1">
    <citation type="submission" date="2020-05" db="EMBL/GenBank/DDBJ databases">
        <title>WGS assembly of Panicum virgatum.</title>
        <authorList>
            <person name="Lovell J.T."/>
            <person name="Jenkins J."/>
            <person name="Shu S."/>
            <person name="Juenger T.E."/>
            <person name="Schmutz J."/>
        </authorList>
    </citation>
    <scope>NUCLEOTIDE SEQUENCE</scope>
    <source>
        <strain evidence="2">AP13</strain>
    </source>
</reference>
<feature type="region of interest" description="Disordered" evidence="1">
    <location>
        <begin position="345"/>
        <end position="375"/>
    </location>
</feature>
<organism evidence="2 3">
    <name type="scientific">Panicum virgatum</name>
    <name type="common">Blackwell switchgrass</name>
    <dbReference type="NCBI Taxonomy" id="38727"/>
    <lineage>
        <taxon>Eukaryota</taxon>
        <taxon>Viridiplantae</taxon>
        <taxon>Streptophyta</taxon>
        <taxon>Embryophyta</taxon>
        <taxon>Tracheophyta</taxon>
        <taxon>Spermatophyta</taxon>
        <taxon>Magnoliopsida</taxon>
        <taxon>Liliopsida</taxon>
        <taxon>Poales</taxon>
        <taxon>Poaceae</taxon>
        <taxon>PACMAD clade</taxon>
        <taxon>Panicoideae</taxon>
        <taxon>Panicodae</taxon>
        <taxon>Paniceae</taxon>
        <taxon>Panicinae</taxon>
        <taxon>Panicum</taxon>
        <taxon>Panicum sect. Hiantes</taxon>
    </lineage>
</organism>
<gene>
    <name evidence="2" type="ORF">PVAP13_5NG516886</name>
</gene>
<dbReference type="AlphaFoldDB" id="A0A8T0S616"/>
<feature type="compositionally biased region" description="Gly residues" evidence="1">
    <location>
        <begin position="243"/>
        <end position="254"/>
    </location>
</feature>
<dbReference type="EMBL" id="CM029046">
    <property type="protein sequence ID" value="KAG2591959.1"/>
    <property type="molecule type" value="Genomic_DNA"/>
</dbReference>
<feature type="compositionally biased region" description="Basic and acidic residues" evidence="1">
    <location>
        <begin position="87"/>
        <end position="96"/>
    </location>
</feature>
<feature type="compositionally biased region" description="Basic residues" evidence="1">
    <location>
        <begin position="217"/>
        <end position="236"/>
    </location>
</feature>
<proteinExistence type="predicted"/>
<feature type="compositionally biased region" description="Basic and acidic residues" evidence="1">
    <location>
        <begin position="200"/>
        <end position="214"/>
    </location>
</feature>
<name>A0A8T0S616_PANVG</name>
<evidence type="ECO:0000313" key="3">
    <source>
        <dbReference type="Proteomes" id="UP000823388"/>
    </source>
</evidence>
<feature type="region of interest" description="Disordered" evidence="1">
    <location>
        <begin position="29"/>
        <end position="329"/>
    </location>
</feature>
<feature type="compositionally biased region" description="Basic residues" evidence="1">
    <location>
        <begin position="124"/>
        <end position="134"/>
    </location>
</feature>
<feature type="compositionally biased region" description="Basic and acidic residues" evidence="1">
    <location>
        <begin position="46"/>
        <end position="62"/>
    </location>
</feature>
<keyword evidence="3" id="KW-1185">Reference proteome</keyword>
<protein>
    <submittedName>
        <fullName evidence="2">Uncharacterized protein</fullName>
    </submittedName>
</protein>
<dbReference type="Proteomes" id="UP000823388">
    <property type="component" value="Chromosome 5N"/>
</dbReference>
<feature type="compositionally biased region" description="Basic residues" evidence="1">
    <location>
        <begin position="151"/>
        <end position="161"/>
    </location>
</feature>
<feature type="compositionally biased region" description="Basic residues" evidence="1">
    <location>
        <begin position="279"/>
        <end position="292"/>
    </location>
</feature>
<evidence type="ECO:0000256" key="1">
    <source>
        <dbReference type="SAM" id="MobiDB-lite"/>
    </source>
</evidence>
<accession>A0A8T0S616</accession>
<feature type="compositionally biased region" description="Gly residues" evidence="1">
    <location>
        <begin position="311"/>
        <end position="323"/>
    </location>
</feature>
<sequence>MTHEPSVGLQLLSLFTEELSVPKLEQHLEGSCQHKLVTPKRPTTKGVEKSQDDALKRDHDAPDANVAGPSTGHGFHQGTNLHARDHRRVESTDRCKSGRHNGADSPRQTRRRRQRRGGQDQQRRPRGVPRRRPQQGHDAQGAIVAGPQHGHGFHREHKNLHARASGGTLAAASDCTTRSHAAPIASTAAPLRPHAATSAHGRDHHSPRGGERPPRPPSHRSRAGRRGGRGRRHGRNRPPDPGSGEGVTGSGPGGWRRSTSRRESKGGGTWTTRGATPRGQRRRQIRPRKARIRQGEGRIRPQLPAAAKDTGGAGLGGGGGSRGCRGRNPPAAVLEHWRTSARVLSGGGEVEGGREEGPRGGGAAVRPGRPGGRREREGNLHVVFYYNTDRFHFSVVMDGFCSL</sequence>